<organism evidence="2 3">
    <name type="scientific">Cyphellophora attinorum</name>
    <dbReference type="NCBI Taxonomy" id="1664694"/>
    <lineage>
        <taxon>Eukaryota</taxon>
        <taxon>Fungi</taxon>
        <taxon>Dikarya</taxon>
        <taxon>Ascomycota</taxon>
        <taxon>Pezizomycotina</taxon>
        <taxon>Eurotiomycetes</taxon>
        <taxon>Chaetothyriomycetidae</taxon>
        <taxon>Chaetothyriales</taxon>
        <taxon>Cyphellophoraceae</taxon>
        <taxon>Cyphellophora</taxon>
    </lineage>
</organism>
<dbReference type="VEuPathDB" id="FungiDB:AB675_11583"/>
<protein>
    <submittedName>
        <fullName evidence="2">Uncharacterized protein</fullName>
    </submittedName>
</protein>
<evidence type="ECO:0000313" key="2">
    <source>
        <dbReference type="EMBL" id="KPI40155.1"/>
    </source>
</evidence>
<name>A0A0N1H4G7_9EURO</name>
<dbReference type="GeneID" id="28732324"/>
<dbReference type="GO" id="GO:0016020">
    <property type="term" value="C:membrane"/>
    <property type="evidence" value="ECO:0007669"/>
    <property type="project" value="InterPro"/>
</dbReference>
<comment type="caution">
    <text evidence="2">The sequence shown here is derived from an EMBL/GenBank/DDBJ whole genome shotgun (WGS) entry which is preliminary data.</text>
</comment>
<dbReference type="Proteomes" id="UP000038010">
    <property type="component" value="Unassembled WGS sequence"/>
</dbReference>
<dbReference type="EMBL" id="LFJN01000013">
    <property type="protein sequence ID" value="KPI40155.1"/>
    <property type="molecule type" value="Genomic_DNA"/>
</dbReference>
<keyword evidence="3" id="KW-1185">Reference proteome</keyword>
<keyword evidence="1" id="KW-0812">Transmembrane</keyword>
<dbReference type="RefSeq" id="XP_018000118.1">
    <property type="nucleotide sequence ID" value="XM_018140443.1"/>
</dbReference>
<proteinExistence type="predicted"/>
<keyword evidence="1" id="KW-1133">Transmembrane helix</keyword>
<keyword evidence="1" id="KW-0472">Membrane</keyword>
<gene>
    <name evidence="2" type="ORF">AB675_11583</name>
</gene>
<reference evidence="2 3" key="1">
    <citation type="submission" date="2015-06" db="EMBL/GenBank/DDBJ databases">
        <title>Draft genome of the ant-associated black yeast Phialophora attae CBS 131958.</title>
        <authorList>
            <person name="Moreno L.F."/>
            <person name="Stielow B.J."/>
            <person name="de Hoog S."/>
            <person name="Vicente V.A."/>
            <person name="Weiss V.A."/>
            <person name="de Vries M."/>
            <person name="Cruz L.M."/>
            <person name="Souza E.M."/>
        </authorList>
    </citation>
    <scope>NUCLEOTIDE SEQUENCE [LARGE SCALE GENOMIC DNA]</scope>
    <source>
        <strain evidence="2 3">CBS 131958</strain>
    </source>
</reference>
<evidence type="ECO:0000313" key="3">
    <source>
        <dbReference type="Proteomes" id="UP000038010"/>
    </source>
</evidence>
<dbReference type="OrthoDB" id="3788275at2759"/>
<dbReference type="Pfam" id="PF03694">
    <property type="entry name" value="Erg28"/>
    <property type="match status" value="1"/>
</dbReference>
<sequence>MAQLMGGSTPFYPDQVASYYVLFTSILVLGGYLSLLFSPANIRKNYTPGRFQKEFSDLAARSVGAWFLTCSLVRMGCFLNWGNFEGGFVGWYDANLVTLAVPVWHYTLEKLVWG</sequence>
<accession>A0A0N1H4G7</accession>
<dbReference type="AlphaFoldDB" id="A0A0N1H4G7"/>
<dbReference type="InterPro" id="IPR005352">
    <property type="entry name" value="Erg28"/>
</dbReference>
<feature type="transmembrane region" description="Helical" evidence="1">
    <location>
        <begin position="20"/>
        <end position="42"/>
    </location>
</feature>
<evidence type="ECO:0000256" key="1">
    <source>
        <dbReference type="SAM" id="Phobius"/>
    </source>
</evidence>